<feature type="transmembrane region" description="Helical" evidence="1">
    <location>
        <begin position="112"/>
        <end position="131"/>
    </location>
</feature>
<proteinExistence type="predicted"/>
<keyword evidence="1" id="KW-0472">Membrane</keyword>
<accession>A0A645CSG3</accession>
<evidence type="ECO:0008006" key="3">
    <source>
        <dbReference type="Google" id="ProtNLM"/>
    </source>
</evidence>
<reference evidence="2" key="1">
    <citation type="submission" date="2019-08" db="EMBL/GenBank/DDBJ databases">
        <authorList>
            <person name="Kucharzyk K."/>
            <person name="Murdoch R.W."/>
            <person name="Higgins S."/>
            <person name="Loffler F."/>
        </authorList>
    </citation>
    <scope>NUCLEOTIDE SEQUENCE</scope>
</reference>
<feature type="transmembrane region" description="Helical" evidence="1">
    <location>
        <begin position="166"/>
        <end position="184"/>
    </location>
</feature>
<name>A0A645CSG3_9ZZZZ</name>
<protein>
    <recommendedName>
        <fullName evidence="3">Glycosyltransferase RgtA/B/C/D-like domain-containing protein</fullName>
    </recommendedName>
</protein>
<keyword evidence="1" id="KW-0812">Transmembrane</keyword>
<comment type="caution">
    <text evidence="2">The sequence shown here is derived from an EMBL/GenBank/DDBJ whole genome shotgun (WGS) entry which is preliminary data.</text>
</comment>
<keyword evidence="1" id="KW-1133">Transmembrane helix</keyword>
<dbReference type="AlphaFoldDB" id="A0A645CSG3"/>
<sequence>MPILFSLQSNVTQQRFAETSIFSNLELIEKSNLAKSEAGNTVFARFRYHRYWYFAGEIGQNVLKHFSPSYLFLHGDPNPRHSSQVVGEFYWLDAAFFLLAIFLLIRRRFELLLPLACAFLAILPASLTTATPHALRSLLALPFLEVLLSFSVLEFFLFIRKKNFSLWFLAFCIFLYTAQTFYFFQDLIKYYPQRSESEWQYGYQQLFQTLEPLAETGNPVFVSREIGRPAMYLWFYSKMDPRLVQAADAAVPQDQAEFLQFANWHFVRDWSELRGQKAAFVALTAKENESFLQNFADLQLTEIGQILSLEQKPIWFIYQLGN</sequence>
<gene>
    <name evidence="2" type="ORF">SDC9_126873</name>
</gene>
<dbReference type="EMBL" id="VSSQ01029625">
    <property type="protein sequence ID" value="MPM79831.1"/>
    <property type="molecule type" value="Genomic_DNA"/>
</dbReference>
<organism evidence="2">
    <name type="scientific">bioreactor metagenome</name>
    <dbReference type="NCBI Taxonomy" id="1076179"/>
    <lineage>
        <taxon>unclassified sequences</taxon>
        <taxon>metagenomes</taxon>
        <taxon>ecological metagenomes</taxon>
    </lineage>
</organism>
<evidence type="ECO:0000256" key="1">
    <source>
        <dbReference type="SAM" id="Phobius"/>
    </source>
</evidence>
<evidence type="ECO:0000313" key="2">
    <source>
        <dbReference type="EMBL" id="MPM79831.1"/>
    </source>
</evidence>
<feature type="transmembrane region" description="Helical" evidence="1">
    <location>
        <begin position="137"/>
        <end position="159"/>
    </location>
</feature>
<feature type="transmembrane region" description="Helical" evidence="1">
    <location>
        <begin position="89"/>
        <end position="105"/>
    </location>
</feature>